<dbReference type="Proteomes" id="UP000002852">
    <property type="component" value="Unassembled WGS sequence"/>
</dbReference>
<reference evidence="7" key="1">
    <citation type="submission" date="2012-01" db="EMBL/GenBank/DDBJ databases">
        <authorList>
            <person name="Walter R."/>
            <person name="Schartl M."/>
            <person name="Warren W."/>
        </authorList>
    </citation>
    <scope>NUCLEOTIDE SEQUENCE [LARGE SCALE GENOMIC DNA]</scope>
    <source>
        <strain evidence="7">JP 163 A</strain>
    </source>
</reference>
<dbReference type="PANTHER" id="PTHR13123">
    <property type="entry name" value="LD30288P"/>
    <property type="match status" value="1"/>
</dbReference>
<organism evidence="6 7">
    <name type="scientific">Xiphophorus maculatus</name>
    <name type="common">Southern platyfish</name>
    <name type="synonym">Platypoecilus maculatus</name>
    <dbReference type="NCBI Taxonomy" id="8083"/>
    <lineage>
        <taxon>Eukaryota</taxon>
        <taxon>Metazoa</taxon>
        <taxon>Chordata</taxon>
        <taxon>Craniata</taxon>
        <taxon>Vertebrata</taxon>
        <taxon>Euteleostomi</taxon>
        <taxon>Actinopterygii</taxon>
        <taxon>Neopterygii</taxon>
        <taxon>Teleostei</taxon>
        <taxon>Neoteleostei</taxon>
        <taxon>Acanthomorphata</taxon>
        <taxon>Ovalentaria</taxon>
        <taxon>Atherinomorphae</taxon>
        <taxon>Cyprinodontiformes</taxon>
        <taxon>Poeciliidae</taxon>
        <taxon>Poeciliinae</taxon>
        <taxon>Xiphophorus</taxon>
    </lineage>
</organism>
<keyword evidence="4" id="KW-0833">Ubl conjugation pathway</keyword>
<evidence type="ECO:0000313" key="6">
    <source>
        <dbReference type="Ensembl" id="ENSXMAP00000037968.1"/>
    </source>
</evidence>
<dbReference type="GO" id="GO:0005634">
    <property type="term" value="C:nucleus"/>
    <property type="evidence" value="ECO:0007669"/>
    <property type="project" value="TreeGrafter"/>
</dbReference>
<dbReference type="GO" id="GO:0005737">
    <property type="term" value="C:cytoplasm"/>
    <property type="evidence" value="ECO:0007669"/>
    <property type="project" value="UniProtKB-SubCell"/>
</dbReference>
<dbReference type="InterPro" id="IPR040394">
    <property type="entry name" value="FBX25/32"/>
</dbReference>
<dbReference type="UniPathway" id="UPA00143"/>
<feature type="compositionally biased region" description="Gly residues" evidence="5">
    <location>
        <begin position="272"/>
        <end position="288"/>
    </location>
</feature>
<evidence type="ECO:0000256" key="5">
    <source>
        <dbReference type="SAM" id="MobiDB-lite"/>
    </source>
</evidence>
<accession>A0A3B5R301</accession>
<evidence type="ECO:0000256" key="4">
    <source>
        <dbReference type="ARBA" id="ARBA00022786"/>
    </source>
</evidence>
<dbReference type="PANTHER" id="PTHR13123:SF6">
    <property type="entry name" value="F-BOX ONLY PROTEIN 32"/>
    <property type="match status" value="1"/>
</dbReference>
<reference evidence="6" key="3">
    <citation type="submission" date="2025-08" db="UniProtKB">
        <authorList>
            <consortium name="Ensembl"/>
        </authorList>
    </citation>
    <scope>IDENTIFICATION</scope>
    <source>
        <strain evidence="6">JP 163 A</strain>
    </source>
</reference>
<evidence type="ECO:0000256" key="3">
    <source>
        <dbReference type="ARBA" id="ARBA00022490"/>
    </source>
</evidence>
<comment type="subcellular location">
    <subcellularLocation>
        <location evidence="1">Cytoplasm</location>
    </subcellularLocation>
</comment>
<evidence type="ECO:0000256" key="2">
    <source>
        <dbReference type="ARBA" id="ARBA00004906"/>
    </source>
</evidence>
<dbReference type="GeneTree" id="ENSGT00390000004915"/>
<evidence type="ECO:0000313" key="7">
    <source>
        <dbReference type="Proteomes" id="UP000002852"/>
    </source>
</evidence>
<dbReference type="GO" id="GO:0016567">
    <property type="term" value="P:protein ubiquitination"/>
    <property type="evidence" value="ECO:0007669"/>
    <property type="project" value="UniProtKB-UniPathway"/>
</dbReference>
<keyword evidence="3" id="KW-0963">Cytoplasm</keyword>
<dbReference type="STRING" id="8083.ENSXMAP00000037968"/>
<feature type="region of interest" description="Disordered" evidence="5">
    <location>
        <begin position="1"/>
        <end position="21"/>
    </location>
</feature>
<reference evidence="7" key="2">
    <citation type="journal article" date="2013" name="Nat. Genet.">
        <title>The genome of the platyfish, Xiphophorus maculatus, provides insights into evolutionary adaptation and several complex traits.</title>
        <authorList>
            <person name="Schartl M."/>
            <person name="Walter R.B."/>
            <person name="Shen Y."/>
            <person name="Garcia T."/>
            <person name="Catchen J."/>
            <person name="Amores A."/>
            <person name="Braasch I."/>
            <person name="Chalopin D."/>
            <person name="Volff J.N."/>
            <person name="Lesch K.P."/>
            <person name="Bisazza A."/>
            <person name="Minx P."/>
            <person name="Hillier L."/>
            <person name="Wilson R.K."/>
            <person name="Fuerstenberg S."/>
            <person name="Boore J."/>
            <person name="Searle S."/>
            <person name="Postlethwait J.H."/>
            <person name="Warren W.C."/>
        </authorList>
    </citation>
    <scope>NUCLEOTIDE SEQUENCE [LARGE SCALE GENOMIC DNA]</scope>
    <source>
        <strain evidence="7">JP 163 A</strain>
    </source>
</reference>
<evidence type="ECO:0000256" key="1">
    <source>
        <dbReference type="ARBA" id="ARBA00004496"/>
    </source>
</evidence>
<dbReference type="Ensembl" id="ENSXMAT00000038364.1">
    <property type="protein sequence ID" value="ENSXMAP00000037968.1"/>
    <property type="gene ID" value="ENSXMAG00000008663.2"/>
</dbReference>
<comment type="pathway">
    <text evidence="2">Protein modification; protein ubiquitination.</text>
</comment>
<dbReference type="AlphaFoldDB" id="A0A3B5R301"/>
<protein>
    <submittedName>
        <fullName evidence="6">F-box protein 32</fullName>
    </submittedName>
</protein>
<keyword evidence="7" id="KW-1185">Reference proteome</keyword>
<reference evidence="6" key="4">
    <citation type="submission" date="2025-09" db="UniProtKB">
        <authorList>
            <consortium name="Ensembl"/>
        </authorList>
    </citation>
    <scope>IDENTIFICATION</scope>
    <source>
        <strain evidence="6">JP 163 A</strain>
    </source>
</reference>
<proteinExistence type="predicted"/>
<sequence length="381" mass="42634">MPFLGQDWRSPGQNWVKTDEGWKRRTADDKNNNVSVESFCKDNEPECFNKENLLLSLSYEMSAKKRKKDLMNNNAKVPYFHREKWIYVHKGSTKERHGYCTLGEAFNRLDFSSAIKDTRRFNYVVRLLELIAKSQLPSLSGVAQKNYMNILERVVQKVLDDQQNVRPIKELLQTLYVSLCGLVQDMGKSVLVGNINIWVHRMDNILQWQQRLDNIQINRVSICPRRTSRHGCGHDSVSNASRPPAACSHRHGADRPACQSAAEHHAAADGRQGPGQPGPGVSGAGGPDGGPPAVEETLPVPLHRQTDPQASDGVREGPPGVEENVLQAEPLLSSQRAVQRHPAPLHTLPHPLLEGYEPSLHGQQPRKLHHIPLTSGLYRSV</sequence>
<dbReference type="GO" id="GO:0019005">
    <property type="term" value="C:SCF ubiquitin ligase complex"/>
    <property type="evidence" value="ECO:0007669"/>
    <property type="project" value="TreeGrafter"/>
</dbReference>
<feature type="region of interest" description="Disordered" evidence="5">
    <location>
        <begin position="227"/>
        <end position="297"/>
    </location>
</feature>
<dbReference type="InParanoid" id="A0A3B5R301"/>
<name>A0A3B5R301_XIPMA</name>